<evidence type="ECO:0000313" key="2">
    <source>
        <dbReference type="EMBL" id="RPA80507.1"/>
    </source>
</evidence>
<keyword evidence="3" id="KW-1185">Reference proteome</keyword>
<evidence type="ECO:0000313" key="3">
    <source>
        <dbReference type="Proteomes" id="UP000275078"/>
    </source>
</evidence>
<feature type="region of interest" description="Disordered" evidence="1">
    <location>
        <begin position="129"/>
        <end position="157"/>
    </location>
</feature>
<gene>
    <name evidence="2" type="ORF">BJ508DRAFT_347068</name>
</gene>
<accession>A0A3N4I4W6</accession>
<reference evidence="2 3" key="1">
    <citation type="journal article" date="2018" name="Nat. Ecol. Evol.">
        <title>Pezizomycetes genomes reveal the molecular basis of ectomycorrhizal truffle lifestyle.</title>
        <authorList>
            <person name="Murat C."/>
            <person name="Payen T."/>
            <person name="Noel B."/>
            <person name="Kuo A."/>
            <person name="Morin E."/>
            <person name="Chen J."/>
            <person name="Kohler A."/>
            <person name="Krizsan K."/>
            <person name="Balestrini R."/>
            <person name="Da Silva C."/>
            <person name="Montanini B."/>
            <person name="Hainaut M."/>
            <person name="Levati E."/>
            <person name="Barry K.W."/>
            <person name="Belfiori B."/>
            <person name="Cichocki N."/>
            <person name="Clum A."/>
            <person name="Dockter R.B."/>
            <person name="Fauchery L."/>
            <person name="Guy J."/>
            <person name="Iotti M."/>
            <person name="Le Tacon F."/>
            <person name="Lindquist E.A."/>
            <person name="Lipzen A."/>
            <person name="Malagnac F."/>
            <person name="Mello A."/>
            <person name="Molinier V."/>
            <person name="Miyauchi S."/>
            <person name="Poulain J."/>
            <person name="Riccioni C."/>
            <person name="Rubini A."/>
            <person name="Sitrit Y."/>
            <person name="Splivallo R."/>
            <person name="Traeger S."/>
            <person name="Wang M."/>
            <person name="Zifcakova L."/>
            <person name="Wipf D."/>
            <person name="Zambonelli A."/>
            <person name="Paolocci F."/>
            <person name="Nowrousian M."/>
            <person name="Ottonello S."/>
            <person name="Baldrian P."/>
            <person name="Spatafora J.W."/>
            <person name="Henrissat B."/>
            <person name="Nagy L.G."/>
            <person name="Aury J.M."/>
            <person name="Wincker P."/>
            <person name="Grigoriev I.V."/>
            <person name="Bonfante P."/>
            <person name="Martin F.M."/>
        </authorList>
    </citation>
    <scope>NUCLEOTIDE SEQUENCE [LARGE SCALE GENOMIC DNA]</scope>
    <source>
        <strain evidence="2 3">RN42</strain>
    </source>
</reference>
<sequence>KSSPLLHLTFASAPRTPPRGLASAVHNPGNPVVQTALNSLLSACKQPFDPALTTTQPTSSLNQLEAQVRPYPNLRPTLTSTAAMLPLILLLALPLLPPTLAYYGFNHHPNDPRLGGMYRYPIRDRHSPGYDSQWEPPHPYGSGYNSESEPPHPFGLLPTGPGALDTPEIREFLASKYQCRRYEWAPKPEECRELLKQIPSDIGCERRMVFRSEDRPSAEGGGGVGGCEIAIFDSNPDKGCWSRTDIVRIVEGLINECEYDDDYGSTHPAMAVMGSYWDTAEFTDEVRWKVLTVQPAGVGLFNEERFWGFPQNGGVFLPDAEDVLVVGAESPVVDVASGLEADAAYAVREAEVVEEVEVQVAVPAFGEHHRPPVVVGTLPIKGGDKMPTKVGERASRVASVAASKVSNFVATVEPKAWGGVVVVTGEAGKEAQATHVGWKLTDELNVFMGEPVVEEPVWTQEVVVRQGALEGYH</sequence>
<feature type="non-terminal residue" evidence="2">
    <location>
        <position position="1"/>
    </location>
</feature>
<name>A0A3N4I4W6_ASCIM</name>
<dbReference type="EMBL" id="ML119687">
    <property type="protein sequence ID" value="RPA80507.1"/>
    <property type="molecule type" value="Genomic_DNA"/>
</dbReference>
<dbReference type="Proteomes" id="UP000275078">
    <property type="component" value="Unassembled WGS sequence"/>
</dbReference>
<evidence type="ECO:0000256" key="1">
    <source>
        <dbReference type="SAM" id="MobiDB-lite"/>
    </source>
</evidence>
<organism evidence="2 3">
    <name type="scientific">Ascobolus immersus RN42</name>
    <dbReference type="NCBI Taxonomy" id="1160509"/>
    <lineage>
        <taxon>Eukaryota</taxon>
        <taxon>Fungi</taxon>
        <taxon>Dikarya</taxon>
        <taxon>Ascomycota</taxon>
        <taxon>Pezizomycotina</taxon>
        <taxon>Pezizomycetes</taxon>
        <taxon>Pezizales</taxon>
        <taxon>Ascobolaceae</taxon>
        <taxon>Ascobolus</taxon>
    </lineage>
</organism>
<protein>
    <submittedName>
        <fullName evidence="2">Uncharacterized protein</fullName>
    </submittedName>
</protein>
<proteinExistence type="predicted"/>
<dbReference type="AlphaFoldDB" id="A0A3N4I4W6"/>